<evidence type="ECO:0000256" key="8">
    <source>
        <dbReference type="ARBA" id="ARBA00023193"/>
    </source>
</evidence>
<feature type="region of interest" description="Disordered" evidence="10">
    <location>
        <begin position="144"/>
        <end position="167"/>
    </location>
</feature>
<evidence type="ECO:0000256" key="6">
    <source>
        <dbReference type="ARBA" id="ARBA00022777"/>
    </source>
</evidence>
<evidence type="ECO:0000256" key="5">
    <source>
        <dbReference type="ARBA" id="ARBA00022741"/>
    </source>
</evidence>
<dbReference type="PROSITE" id="PS50011">
    <property type="entry name" value="PROTEIN_KINASE_DOM"/>
    <property type="match status" value="1"/>
</dbReference>
<dbReference type="PANTHER" id="PTHR11042">
    <property type="entry name" value="EUKARYOTIC TRANSLATION INITIATION FACTOR 2-ALPHA KINASE EIF2-ALPHA KINASE -RELATED"/>
    <property type="match status" value="1"/>
</dbReference>
<keyword evidence="3" id="KW-0597">Phosphoprotein</keyword>
<dbReference type="PANTHER" id="PTHR11042:SF187">
    <property type="entry name" value="EUKARYOTIC TRANSLATION INITIATION FACTOR 2-ALPHA KINASE 2"/>
    <property type="match status" value="1"/>
</dbReference>
<evidence type="ECO:0000256" key="10">
    <source>
        <dbReference type="SAM" id="MobiDB-lite"/>
    </source>
</evidence>
<reference evidence="12 13" key="1">
    <citation type="submission" date="2021-02" db="EMBL/GenBank/DDBJ databases">
        <title>Variation within the Batrachochytrium salamandrivorans European outbreak.</title>
        <authorList>
            <person name="Kelly M."/>
            <person name="Pasmans F."/>
            <person name="Shea T.P."/>
            <person name="Munoz J.F."/>
            <person name="Carranza S."/>
            <person name="Cuomo C.A."/>
            <person name="Martel A."/>
        </authorList>
    </citation>
    <scope>NUCLEOTIDE SEQUENCE [LARGE SCALE GENOMIC DNA]</scope>
    <source>
        <strain evidence="12 13">AMFP18/2</strain>
    </source>
</reference>
<feature type="compositionally biased region" description="Low complexity" evidence="10">
    <location>
        <begin position="421"/>
        <end position="432"/>
    </location>
</feature>
<evidence type="ECO:0000256" key="9">
    <source>
        <dbReference type="PROSITE-ProRule" id="PRU10141"/>
    </source>
</evidence>
<dbReference type="SMART" id="SM00220">
    <property type="entry name" value="S_TKc"/>
    <property type="match status" value="1"/>
</dbReference>
<feature type="region of interest" description="Disordered" evidence="10">
    <location>
        <begin position="407"/>
        <end position="435"/>
    </location>
</feature>
<dbReference type="EC" id="2.7.11.1" evidence="1"/>
<evidence type="ECO:0000313" key="12">
    <source>
        <dbReference type="EMBL" id="KAH6600522.1"/>
    </source>
</evidence>
<evidence type="ECO:0000256" key="3">
    <source>
        <dbReference type="ARBA" id="ARBA00022553"/>
    </source>
</evidence>
<proteinExistence type="predicted"/>
<feature type="domain" description="Protein kinase" evidence="11">
    <location>
        <begin position="326"/>
        <end position="722"/>
    </location>
</feature>
<dbReference type="Gene3D" id="3.30.200.20">
    <property type="entry name" value="Phosphorylase Kinase, domain 1"/>
    <property type="match status" value="1"/>
</dbReference>
<dbReference type="SUPFAM" id="SSF56112">
    <property type="entry name" value="Protein kinase-like (PK-like)"/>
    <property type="match status" value="1"/>
</dbReference>
<organism evidence="12 13">
    <name type="scientific">Batrachochytrium salamandrivorans</name>
    <dbReference type="NCBI Taxonomy" id="1357716"/>
    <lineage>
        <taxon>Eukaryota</taxon>
        <taxon>Fungi</taxon>
        <taxon>Fungi incertae sedis</taxon>
        <taxon>Chytridiomycota</taxon>
        <taxon>Chytridiomycota incertae sedis</taxon>
        <taxon>Chytridiomycetes</taxon>
        <taxon>Rhizophydiales</taxon>
        <taxon>Rhizophydiales incertae sedis</taxon>
        <taxon>Batrachochytrium</taxon>
    </lineage>
</organism>
<dbReference type="Proteomes" id="UP001648503">
    <property type="component" value="Unassembled WGS sequence"/>
</dbReference>
<feature type="binding site" evidence="9">
    <location>
        <position position="356"/>
    </location>
    <ligand>
        <name>ATP</name>
        <dbReference type="ChEBI" id="CHEBI:30616"/>
    </ligand>
</feature>
<evidence type="ECO:0000256" key="2">
    <source>
        <dbReference type="ARBA" id="ARBA00022527"/>
    </source>
</evidence>
<keyword evidence="8" id="KW-0652">Protein synthesis inhibitor</keyword>
<dbReference type="PROSITE" id="PS00107">
    <property type="entry name" value="PROTEIN_KINASE_ATP"/>
    <property type="match status" value="1"/>
</dbReference>
<dbReference type="InterPro" id="IPR017441">
    <property type="entry name" value="Protein_kinase_ATP_BS"/>
</dbReference>
<dbReference type="Gene3D" id="1.10.510.10">
    <property type="entry name" value="Transferase(Phosphotransferase) domain 1"/>
    <property type="match status" value="1"/>
</dbReference>
<keyword evidence="6" id="KW-0418">Kinase</keyword>
<name>A0ABQ8FM20_9FUNG</name>
<keyword evidence="7 9" id="KW-0067">ATP-binding</keyword>
<keyword evidence="4" id="KW-0808">Transferase</keyword>
<dbReference type="CDD" id="cd13996">
    <property type="entry name" value="STKc_EIF2AK"/>
    <property type="match status" value="1"/>
</dbReference>
<gene>
    <name evidence="12" type="ORF">BASA50_002222</name>
</gene>
<evidence type="ECO:0000256" key="1">
    <source>
        <dbReference type="ARBA" id="ARBA00012513"/>
    </source>
</evidence>
<dbReference type="Pfam" id="PF22949">
    <property type="entry name" value="HRI2_3H"/>
    <property type="match status" value="1"/>
</dbReference>
<evidence type="ECO:0000256" key="7">
    <source>
        <dbReference type="ARBA" id="ARBA00022840"/>
    </source>
</evidence>
<dbReference type="Pfam" id="PF00069">
    <property type="entry name" value="Pkinase"/>
    <property type="match status" value="2"/>
</dbReference>
<feature type="compositionally biased region" description="Low complexity" evidence="10">
    <location>
        <begin position="152"/>
        <end position="162"/>
    </location>
</feature>
<keyword evidence="5 9" id="KW-0547">Nucleotide-binding</keyword>
<comment type="caution">
    <text evidence="12">The sequence shown here is derived from an EMBL/GenBank/DDBJ whole genome shotgun (WGS) entry which is preliminary data.</text>
</comment>
<dbReference type="EMBL" id="JAFCIX010000031">
    <property type="protein sequence ID" value="KAH6600522.1"/>
    <property type="molecule type" value="Genomic_DNA"/>
</dbReference>
<evidence type="ECO:0000313" key="13">
    <source>
        <dbReference type="Proteomes" id="UP001648503"/>
    </source>
</evidence>
<dbReference type="InterPro" id="IPR011009">
    <property type="entry name" value="Kinase-like_dom_sf"/>
</dbReference>
<accession>A0ABQ8FM20</accession>
<keyword evidence="13" id="KW-1185">Reference proteome</keyword>
<evidence type="ECO:0000256" key="4">
    <source>
        <dbReference type="ARBA" id="ARBA00022679"/>
    </source>
</evidence>
<feature type="compositionally biased region" description="Acidic residues" evidence="10">
    <location>
        <begin position="408"/>
        <end position="420"/>
    </location>
</feature>
<evidence type="ECO:0000259" key="11">
    <source>
        <dbReference type="PROSITE" id="PS50011"/>
    </source>
</evidence>
<protein>
    <recommendedName>
        <fullName evidence="1">non-specific serine/threonine protein kinase</fullName>
        <ecNumber evidence="1">2.7.11.1</ecNumber>
    </recommendedName>
</protein>
<dbReference type="InterPro" id="IPR054521">
    <property type="entry name" value="HRI2_3H"/>
</dbReference>
<dbReference type="InterPro" id="IPR000719">
    <property type="entry name" value="Prot_kinase_dom"/>
</dbReference>
<keyword evidence="2" id="KW-0723">Serine/threonine-protein kinase</keyword>
<dbReference type="InterPro" id="IPR050339">
    <property type="entry name" value="CC_SR_Kinase"/>
</dbReference>
<sequence length="812" mass="91133">MDQETFSLGRSRKGSASTNIPHGLEFLLHTEPRTRADMQHALLVDGSAIITNTASVPYTKDTIASEAASLGGSTVPSDRVSVSASAKSVLPIPETANAAALDIPVTGRSIDPGSIASTSLLSSSINSTISSSSLSASDIHTEASLRPDSLHTQQRTPVTTTTLGRRDKIRKNRQSQLLLVSLLENFCMMYDESGDRNRKLFYVLCRQLSNMGMIDSSDFIEELSTVRESYKRAFKELVVQAMEAVQSTEKRQRMLAYRGFEFPLENRDALPTSQYVESSSVPLIDLDGDMPSSRLWMAHDSLHTDSLPLDFSEYFNLKTSRYLDDFEELDCLGRGAFGKVHCCRNRLDGRKYAVKKIRMANANSYNIEKVLREVKWLARVTDTHVVRYYSSWLEHVPIVSRCSAESSDISDESTSEEDTSSVESPSLNPSSNDSEILFHADDSQRTDSSIVPRKMVSSAADYRRKQKLPVLQTNDPSMVAVRNARDSLYIRDTIACELTLFIQMELCEYTLYDWLSTHNDTASDVISFERKQGAIHCFRNILSALACMHSQGIIHRDVKPRNIYWKACSDNTGGGDWKLGDFGLATVFDLRAETTSNDGSIVSQASDKRDRRDKHAKHMDRTIGVGTITYASPEQLDPQRYDTVYSPLSDIFSLGIILFELLCVFRTGMERATLIGNLRNGILPKTFVKRYPKEATLILCMTAEDPRKRPLAQFLLEDLELFNVQDTASEVNPHKVTPAIMQPGIVNAREHSSHQHESTDPDRQLFRVRDCAIQTMYQHGCQRCEEMSVEMDRLKCRIVELEKRLGSCASSM</sequence>